<accession>A0A2M7K186</accession>
<evidence type="ECO:0000313" key="2">
    <source>
        <dbReference type="EMBL" id="PIX30019.1"/>
    </source>
</evidence>
<keyword evidence="1" id="KW-0812">Transmembrane</keyword>
<dbReference type="Proteomes" id="UP000229924">
    <property type="component" value="Unassembled WGS sequence"/>
</dbReference>
<reference evidence="3" key="1">
    <citation type="submission" date="2017-09" db="EMBL/GenBank/DDBJ databases">
        <title>Depth-based differentiation of microbial function through sediment-hosted aquifers and enrichment of novel symbionts in the deep terrestrial subsurface.</title>
        <authorList>
            <person name="Probst A.J."/>
            <person name="Ladd B."/>
            <person name="Jarett J.K."/>
            <person name="Geller-Mcgrath D.E."/>
            <person name="Sieber C.M.K."/>
            <person name="Emerson J.B."/>
            <person name="Anantharaman K."/>
            <person name="Thomas B.C."/>
            <person name="Malmstrom R."/>
            <person name="Stieglmeier M."/>
            <person name="Klingl A."/>
            <person name="Woyke T."/>
            <person name="Ryan C.M."/>
            <person name="Banfield J.F."/>
        </authorList>
    </citation>
    <scope>NUCLEOTIDE SEQUENCE [LARGE SCALE GENOMIC DNA]</scope>
</reference>
<dbReference type="AlphaFoldDB" id="A0A2M7K186"/>
<protein>
    <submittedName>
        <fullName evidence="2">Uncharacterized protein</fullName>
    </submittedName>
</protein>
<feature type="transmembrane region" description="Helical" evidence="1">
    <location>
        <begin position="6"/>
        <end position="25"/>
    </location>
</feature>
<sequence length="129" mass="14945">MLKKILIIFGVLFLLGIAVFVITLISRTEKRGDGVYGLNIIEKNRITNKDNSTTINGKITNESGKWVYWPKVRVHYCCSTAGKDIAMDTLYLGTRWWPMLPGRTREFKVEKASAPDPYFPTLYFDTRWY</sequence>
<evidence type="ECO:0000313" key="3">
    <source>
        <dbReference type="Proteomes" id="UP000229924"/>
    </source>
</evidence>
<dbReference type="EMBL" id="PFIK01000042">
    <property type="protein sequence ID" value="PIX30019.1"/>
    <property type="molecule type" value="Genomic_DNA"/>
</dbReference>
<comment type="caution">
    <text evidence="2">The sequence shown here is derived from an EMBL/GenBank/DDBJ whole genome shotgun (WGS) entry which is preliminary data.</text>
</comment>
<proteinExistence type="predicted"/>
<evidence type="ECO:0000256" key="1">
    <source>
        <dbReference type="SAM" id="Phobius"/>
    </source>
</evidence>
<name>A0A2M7K186_9BACT</name>
<gene>
    <name evidence="2" type="ORF">COZ63_01960</name>
</gene>
<keyword evidence="1" id="KW-1133">Transmembrane helix</keyword>
<organism evidence="2 3">
    <name type="scientific">Candidatus Berkelbacteria bacterium CG_4_8_14_3_um_filter_42_13</name>
    <dbReference type="NCBI Taxonomy" id="1974505"/>
    <lineage>
        <taxon>Bacteria</taxon>
        <taxon>Candidatus Berkelbacteria</taxon>
    </lineage>
</organism>
<keyword evidence="1" id="KW-0472">Membrane</keyword>